<feature type="domain" description="LysM" evidence="2">
    <location>
        <begin position="120"/>
        <end position="164"/>
    </location>
</feature>
<dbReference type="EMBL" id="CP035093">
    <property type="protein sequence ID" value="QAT14655.1"/>
    <property type="molecule type" value="Genomic_DNA"/>
</dbReference>
<evidence type="ECO:0000259" key="2">
    <source>
        <dbReference type="PROSITE" id="PS51782"/>
    </source>
</evidence>
<reference evidence="3 4" key="1">
    <citation type="submission" date="2019-01" db="EMBL/GenBank/DDBJ databases">
        <title>Brevundimonas diminuta Genome sequencing and assembly.</title>
        <authorList>
            <person name="Chen H."/>
        </authorList>
    </citation>
    <scope>NUCLEOTIDE SEQUENCE [LARGE SCALE GENOMIC DNA]</scope>
    <source>
        <strain evidence="4">ATCC(B) 19146</strain>
    </source>
</reference>
<feature type="region of interest" description="Disordered" evidence="1">
    <location>
        <begin position="1"/>
        <end position="29"/>
    </location>
</feature>
<proteinExistence type="predicted"/>
<protein>
    <submittedName>
        <fullName evidence="3">LysM peptidoglycan-binding domain-containing protein</fullName>
    </submittedName>
</protein>
<feature type="domain" description="LysM" evidence="2">
    <location>
        <begin position="58"/>
        <end position="103"/>
    </location>
</feature>
<dbReference type="Pfam" id="PF01476">
    <property type="entry name" value="LysM"/>
    <property type="match status" value="2"/>
</dbReference>
<gene>
    <name evidence="3" type="ORF">EQG53_09975</name>
</gene>
<dbReference type="Pfam" id="PF21277">
    <property type="entry name" value="T6SS_VgrG3-like_C"/>
    <property type="match status" value="1"/>
</dbReference>
<dbReference type="Gene3D" id="3.10.350.10">
    <property type="entry name" value="LysM domain"/>
    <property type="match status" value="2"/>
</dbReference>
<name>A0A410NXR8_BREDI</name>
<evidence type="ECO:0000313" key="4">
    <source>
        <dbReference type="Proteomes" id="UP000287388"/>
    </source>
</evidence>
<dbReference type="AlphaFoldDB" id="A0A410NXR8"/>
<accession>A0A410NXR8</accession>
<dbReference type="InterPro" id="IPR049073">
    <property type="entry name" value="T6SS_VgrG3-like_C"/>
</dbReference>
<dbReference type="PROSITE" id="PS51782">
    <property type="entry name" value="LYSM"/>
    <property type="match status" value="2"/>
</dbReference>
<dbReference type="InterPro" id="IPR018392">
    <property type="entry name" value="LysM"/>
</dbReference>
<dbReference type="KEGG" id="bdm:EQG53_09975"/>
<dbReference type="InterPro" id="IPR036779">
    <property type="entry name" value="LysM_dom_sf"/>
</dbReference>
<feature type="region of interest" description="Disordered" evidence="1">
    <location>
        <begin position="170"/>
        <end position="197"/>
    </location>
</feature>
<evidence type="ECO:0000256" key="1">
    <source>
        <dbReference type="SAM" id="MobiDB-lite"/>
    </source>
</evidence>
<dbReference type="Proteomes" id="UP000287388">
    <property type="component" value="Chromosome"/>
</dbReference>
<feature type="compositionally biased region" description="Low complexity" evidence="1">
    <location>
        <begin position="182"/>
        <end position="192"/>
    </location>
</feature>
<organism evidence="3 4">
    <name type="scientific">Brevundimonas diminuta</name>
    <name type="common">Pseudomonas diminuta</name>
    <dbReference type="NCBI Taxonomy" id="293"/>
    <lineage>
        <taxon>Bacteria</taxon>
        <taxon>Pseudomonadati</taxon>
        <taxon>Pseudomonadota</taxon>
        <taxon>Alphaproteobacteria</taxon>
        <taxon>Caulobacterales</taxon>
        <taxon>Caulobacteraceae</taxon>
        <taxon>Brevundimonas</taxon>
    </lineage>
</organism>
<dbReference type="SMART" id="SM00257">
    <property type="entry name" value="LysM"/>
    <property type="match status" value="2"/>
</dbReference>
<dbReference type="PANTHER" id="PTHR33734:SF22">
    <property type="entry name" value="MEMBRANE-BOUND LYTIC MUREIN TRANSGLYCOSYLASE D"/>
    <property type="match status" value="1"/>
</dbReference>
<evidence type="ECO:0000313" key="3">
    <source>
        <dbReference type="EMBL" id="QAT14655.1"/>
    </source>
</evidence>
<dbReference type="CDD" id="cd00118">
    <property type="entry name" value="LysM"/>
    <property type="match status" value="2"/>
</dbReference>
<dbReference type="SUPFAM" id="SSF54106">
    <property type="entry name" value="LysM domain"/>
    <property type="match status" value="2"/>
</dbReference>
<sequence>MPGRLRTTPLGKAPDFRRAKRRQTGRTDHRVFWSRPMSLAASSATSLSAAAGARDAAPAHTVRAGETLSGIAERYGVSVGDLLAANRQITNPNVIHPGQTVTLPVGAGEGRDATPAEATVFHTVRGGDTLSGIAQQYGMSWRELAADNGIANPSLIQVGQQIRLNGAAPETATPVQSTPVSEPAAEATPATAQEGVNPDLGALSARYETGGRGPGTVSSGSGDPGGVSYGSYQLAVNRNRPQEFLAADGARWADEFGGAAAGTRAFSDTWRAIAAREPEAFQAAQHAFIERTHYDVQSARIENAGLDISNRSHALQDVVWSTSVHHGPNTAVVTRAMAAVERQGIDASSADYDRALINAVYDERGRRDGNGELAYFSSSRADVQAGVAQRFEDERRDALNMLDGR</sequence>
<dbReference type="PANTHER" id="PTHR33734">
    <property type="entry name" value="LYSM DOMAIN-CONTAINING GPI-ANCHORED PROTEIN 2"/>
    <property type="match status" value="1"/>
</dbReference>